<evidence type="ECO:0000259" key="10">
    <source>
        <dbReference type="SMART" id="SM00976"/>
    </source>
</evidence>
<proteinExistence type="inferred from homology"/>
<dbReference type="STRING" id="215243.A0A0D2DAW9"/>
<dbReference type="OrthoDB" id="2186770at2759"/>
<organism evidence="11 12">
    <name type="scientific">Exophiala oligosperma</name>
    <dbReference type="NCBI Taxonomy" id="215243"/>
    <lineage>
        <taxon>Eukaryota</taxon>
        <taxon>Fungi</taxon>
        <taxon>Dikarya</taxon>
        <taxon>Ascomycota</taxon>
        <taxon>Pezizomycotina</taxon>
        <taxon>Eurotiomycetes</taxon>
        <taxon>Chaetothyriomycetidae</taxon>
        <taxon>Chaetothyriales</taxon>
        <taxon>Herpotrichiellaceae</taxon>
        <taxon>Exophiala</taxon>
    </lineage>
</organism>
<feature type="region of interest" description="Disordered" evidence="9">
    <location>
        <begin position="380"/>
        <end position="414"/>
    </location>
</feature>
<comment type="similarity">
    <text evidence="3">Belongs to the telombin family.</text>
</comment>
<dbReference type="SMART" id="SM00976">
    <property type="entry name" value="Telo_bind"/>
    <property type="match status" value="1"/>
</dbReference>
<evidence type="ECO:0000256" key="8">
    <source>
        <dbReference type="ARBA" id="ARBA00023242"/>
    </source>
</evidence>
<dbReference type="InterPro" id="IPR028389">
    <property type="entry name" value="POT1"/>
</dbReference>
<dbReference type="AlphaFoldDB" id="A0A0D2DAW9"/>
<name>A0A0D2DAW9_9EURO</name>
<dbReference type="RefSeq" id="XP_016260474.1">
    <property type="nucleotide sequence ID" value="XM_016408720.1"/>
</dbReference>
<dbReference type="Gene3D" id="2.40.50.140">
    <property type="entry name" value="Nucleic acid-binding proteins"/>
    <property type="match status" value="2"/>
</dbReference>
<keyword evidence="8" id="KW-0539">Nucleus</keyword>
<protein>
    <recommendedName>
        <fullName evidence="4">Protection of telomeres protein 1</fullName>
    </recommendedName>
</protein>
<reference evidence="11 12" key="1">
    <citation type="submission" date="2015-01" db="EMBL/GenBank/DDBJ databases">
        <title>The Genome Sequence of Exophiala oligosperma CBS72588.</title>
        <authorList>
            <consortium name="The Broad Institute Genomics Platform"/>
            <person name="Cuomo C."/>
            <person name="de Hoog S."/>
            <person name="Gorbushina A."/>
            <person name="Stielow B."/>
            <person name="Teixiera M."/>
            <person name="Abouelleil A."/>
            <person name="Chapman S.B."/>
            <person name="Priest M."/>
            <person name="Young S.K."/>
            <person name="Wortman J."/>
            <person name="Nusbaum C."/>
            <person name="Birren B."/>
        </authorList>
    </citation>
    <scope>NUCLEOTIDE SEQUENCE [LARGE SCALE GENOMIC DNA]</scope>
    <source>
        <strain evidence="11 12">CBS 72588</strain>
    </source>
</reference>
<keyword evidence="7" id="KW-0238">DNA-binding</keyword>
<dbReference type="Pfam" id="PF02765">
    <property type="entry name" value="POT1"/>
    <property type="match status" value="1"/>
</dbReference>
<evidence type="ECO:0000313" key="12">
    <source>
        <dbReference type="Proteomes" id="UP000053342"/>
    </source>
</evidence>
<dbReference type="InterPro" id="IPR012340">
    <property type="entry name" value="NA-bd_OB-fold"/>
</dbReference>
<evidence type="ECO:0000256" key="2">
    <source>
        <dbReference type="ARBA" id="ARBA00004574"/>
    </source>
</evidence>
<sequence length="647" mass="73961">MEVEPVPIPHNFISLTEALNKLDTNQAYNVIGVCIDFFAPKQTRTGDYMLTFTLHDPWWTDRNGMKFRFFTKTLPRLPKLQHQGDVVILRNIKTIKNGGAVLGVSNPSTVWFVLPVMRVREILSTEDVKNKAHCYTTGTGPTFPADNVPSEAEIKYAKYIAASEDSISWGNLPTATDMQAQVQAPAEHDSAQVLNLPGKFRLIKDVFPHKFADILGEVRKIHFNENFEETHLQVTDYSTHKALYNRQHRVETLGLDGDEYGYINDSSEKQWPGPWGQMTLDIILWAPHSGVARREVKPGSLVFLRNVHIKMDKNQAKLEGVCHTEKYNSELINIKVIQPTKEDERMKALISRKHQYAQQAKAEGKPFYWSPLEILKKRKVEEPKEAEGAQKTKKTKHRNRKKNKTKAEPVNGEAPITQIQSKGDRMLNSNVRCNAYEVPRKSISDILDPDILLRKTLQGNSYHLPFQNCKYKLHVRVVDFYPDNIADFAVPRNPDYDLLSDEEDEEDLSSMDLTQLSGDRLAWEWRFVLLVEDARQPASVNGQPTRMEVLVAASDGEFLLNMSACNLQDKENAQQLAALKEKLFHLWGDLQESKEEDSNAMTSTLRPRARPFECLIKEYGLPVRDVENPVHNTSGYDRMFRLFGTTI</sequence>
<dbReference type="EMBL" id="KN847338">
    <property type="protein sequence ID" value="KIW40258.1"/>
    <property type="molecule type" value="Genomic_DNA"/>
</dbReference>
<feature type="compositionally biased region" description="Basic and acidic residues" evidence="9">
    <location>
        <begin position="380"/>
        <end position="390"/>
    </location>
</feature>
<dbReference type="InterPro" id="IPR011564">
    <property type="entry name" value="Telomer_end-bd_POT1/Cdc13"/>
</dbReference>
<gene>
    <name evidence="11" type="ORF">PV06_07471</name>
</gene>
<dbReference type="Pfam" id="PF16686">
    <property type="entry name" value="POT1PC"/>
    <property type="match status" value="1"/>
</dbReference>
<dbReference type="Proteomes" id="UP000053342">
    <property type="component" value="Unassembled WGS sequence"/>
</dbReference>
<evidence type="ECO:0000256" key="4">
    <source>
        <dbReference type="ARBA" id="ARBA00015253"/>
    </source>
</evidence>
<dbReference type="GO" id="GO:0032210">
    <property type="term" value="P:regulation of telomere maintenance via telomerase"/>
    <property type="evidence" value="ECO:0007669"/>
    <property type="project" value="TreeGrafter"/>
</dbReference>
<feature type="compositionally biased region" description="Basic residues" evidence="9">
    <location>
        <begin position="391"/>
        <end position="404"/>
    </location>
</feature>
<dbReference type="GeneID" id="27359545"/>
<evidence type="ECO:0000256" key="3">
    <source>
        <dbReference type="ARBA" id="ARBA00008442"/>
    </source>
</evidence>
<evidence type="ECO:0000256" key="5">
    <source>
        <dbReference type="ARBA" id="ARBA00022454"/>
    </source>
</evidence>
<comment type="subcellular location">
    <subcellularLocation>
        <location evidence="2">Chromosome</location>
        <location evidence="2">Telomere</location>
    </subcellularLocation>
    <subcellularLocation>
        <location evidence="1">Nucleus</location>
    </subcellularLocation>
</comment>
<dbReference type="SUPFAM" id="SSF50249">
    <property type="entry name" value="Nucleic acid-binding proteins"/>
    <property type="match status" value="2"/>
</dbReference>
<keyword evidence="5" id="KW-0158">Chromosome</keyword>
<dbReference type="InterPro" id="IPR032042">
    <property type="entry name" value="POT1PC"/>
</dbReference>
<evidence type="ECO:0000256" key="9">
    <source>
        <dbReference type="SAM" id="MobiDB-lite"/>
    </source>
</evidence>
<keyword evidence="6" id="KW-0779">Telomere</keyword>
<dbReference type="HOGENOM" id="CLU_016663_1_0_1"/>
<evidence type="ECO:0000256" key="1">
    <source>
        <dbReference type="ARBA" id="ARBA00004123"/>
    </source>
</evidence>
<dbReference type="VEuPathDB" id="FungiDB:PV06_07471"/>
<evidence type="ECO:0000256" key="7">
    <source>
        <dbReference type="ARBA" id="ARBA00023125"/>
    </source>
</evidence>
<keyword evidence="12" id="KW-1185">Reference proteome</keyword>
<dbReference type="PANTHER" id="PTHR14513:SF0">
    <property type="entry name" value="PROTECTION OF TELOMERES PROTEIN 1"/>
    <property type="match status" value="1"/>
</dbReference>
<dbReference type="PANTHER" id="PTHR14513">
    <property type="entry name" value="PROTECTION OF TELOMERES 1"/>
    <property type="match status" value="1"/>
</dbReference>
<dbReference type="GO" id="GO:0000783">
    <property type="term" value="C:nuclear telomere cap complex"/>
    <property type="evidence" value="ECO:0007669"/>
    <property type="project" value="TreeGrafter"/>
</dbReference>
<evidence type="ECO:0000256" key="6">
    <source>
        <dbReference type="ARBA" id="ARBA00022895"/>
    </source>
</evidence>
<feature type="domain" description="Telomeric single stranded DNA binding POT1/Cdc13" evidence="10">
    <location>
        <begin position="12"/>
        <end position="162"/>
    </location>
</feature>
<accession>A0A0D2DAW9</accession>
<dbReference type="GO" id="GO:0098505">
    <property type="term" value="F:G-rich strand telomeric DNA binding"/>
    <property type="evidence" value="ECO:0007669"/>
    <property type="project" value="TreeGrafter"/>
</dbReference>
<evidence type="ECO:0000313" key="11">
    <source>
        <dbReference type="EMBL" id="KIW40258.1"/>
    </source>
</evidence>
<dbReference type="GO" id="GO:0016233">
    <property type="term" value="P:telomere capping"/>
    <property type="evidence" value="ECO:0007669"/>
    <property type="project" value="TreeGrafter"/>
</dbReference>
<dbReference type="GO" id="GO:0010521">
    <property type="term" value="F:telomerase inhibitor activity"/>
    <property type="evidence" value="ECO:0007669"/>
    <property type="project" value="TreeGrafter"/>
</dbReference>
<dbReference type="FunFam" id="2.40.50.140:FF:000303">
    <property type="entry name" value="Protection of telomeres protein 1"/>
    <property type="match status" value="1"/>
</dbReference>